<feature type="compositionally biased region" description="Basic and acidic residues" evidence="5">
    <location>
        <begin position="369"/>
        <end position="380"/>
    </location>
</feature>
<evidence type="ECO:0000259" key="6">
    <source>
        <dbReference type="PROSITE" id="PS50893"/>
    </source>
</evidence>
<dbReference type="InterPro" id="IPR027417">
    <property type="entry name" value="P-loop_NTPase"/>
</dbReference>
<evidence type="ECO:0000256" key="2">
    <source>
        <dbReference type="ARBA" id="ARBA00022448"/>
    </source>
</evidence>
<dbReference type="GO" id="GO:0005524">
    <property type="term" value="F:ATP binding"/>
    <property type="evidence" value="ECO:0007669"/>
    <property type="project" value="UniProtKB-KW"/>
</dbReference>
<accession>A0ABV3D9C7</accession>
<dbReference type="Pfam" id="PF08352">
    <property type="entry name" value="oligo_HPY"/>
    <property type="match status" value="1"/>
</dbReference>
<dbReference type="Gene3D" id="3.40.50.300">
    <property type="entry name" value="P-loop containing nucleotide triphosphate hydrolases"/>
    <property type="match status" value="1"/>
</dbReference>
<dbReference type="CDD" id="cd03257">
    <property type="entry name" value="ABC_NikE_OppD_transporters"/>
    <property type="match status" value="1"/>
</dbReference>
<proteinExistence type="inferred from homology"/>
<dbReference type="InterPro" id="IPR050319">
    <property type="entry name" value="ABC_transp_ATP-bind"/>
</dbReference>
<evidence type="ECO:0000256" key="1">
    <source>
        <dbReference type="ARBA" id="ARBA00005417"/>
    </source>
</evidence>
<reference evidence="7 8" key="1">
    <citation type="submission" date="2024-06" db="EMBL/GenBank/DDBJ databases">
        <title>The Natural Products Discovery Center: Release of the First 8490 Sequenced Strains for Exploring Actinobacteria Biosynthetic Diversity.</title>
        <authorList>
            <person name="Kalkreuter E."/>
            <person name="Kautsar S.A."/>
            <person name="Yang D."/>
            <person name="Bader C.D."/>
            <person name="Teijaro C.N."/>
            <person name="Fluegel L."/>
            <person name="Davis C.M."/>
            <person name="Simpson J.R."/>
            <person name="Lauterbach L."/>
            <person name="Steele A.D."/>
            <person name="Gui C."/>
            <person name="Meng S."/>
            <person name="Li G."/>
            <person name="Viehrig K."/>
            <person name="Ye F."/>
            <person name="Su P."/>
            <person name="Kiefer A.F."/>
            <person name="Nichols A."/>
            <person name="Cepeda A.J."/>
            <person name="Yan W."/>
            <person name="Fan B."/>
            <person name="Jiang Y."/>
            <person name="Adhikari A."/>
            <person name="Zheng C.-J."/>
            <person name="Schuster L."/>
            <person name="Cowan T.M."/>
            <person name="Smanski M.J."/>
            <person name="Chevrette M.G."/>
            <person name="De Carvalho L.P.S."/>
            <person name="Shen B."/>
        </authorList>
    </citation>
    <scope>NUCLEOTIDE SEQUENCE [LARGE SCALE GENOMIC DNA]</scope>
    <source>
        <strain evidence="7 8">NPDC048946</strain>
    </source>
</reference>
<sequence>MTAGTLDGVAPAPAPNEDDVLLTVTDLVQRFRVPGGVMNAVAGVGFELKRGRTLGLVGESGCGKSTLARAILQLTKPTAGSVLFDGQELTKLNKEALRVMRRRIQMVFQDPISALNPRRKIKDIVGEGLVIAGVPKEEVEPRVAAMLRKVGLDPDLVSERRPHQFSGGQCQRIAIARAMVVNPDLLICDEPVASLDVSVQAQVLDLLDEMKASTGVSMIFVAHDLAVVRNISDDVAVMYLGTICETGDTDAIYDSPAHPYTRALLDAVPAPNPGAQHSGPALKGEIPSPMNPPSGCRFRTRCPLASPRCGTEVPQLREVAPGHRVACHYPLVGDVAPELVELSATVEDTAPEPADDTPEATTETTAEAAKTEVSKPEASKTEAGPEVETATETASGTKSEAVDADAADDAPKAAEEPAAKADGEAAAETDEKATEAAGEAADEESSEAAEEASDPPGKSDSPKAS</sequence>
<dbReference type="PANTHER" id="PTHR43776:SF7">
    <property type="entry name" value="D,D-DIPEPTIDE TRANSPORT ATP-BINDING PROTEIN DDPF-RELATED"/>
    <property type="match status" value="1"/>
</dbReference>
<evidence type="ECO:0000256" key="3">
    <source>
        <dbReference type="ARBA" id="ARBA00022741"/>
    </source>
</evidence>
<dbReference type="InterPro" id="IPR003593">
    <property type="entry name" value="AAA+_ATPase"/>
</dbReference>
<evidence type="ECO:0000313" key="8">
    <source>
        <dbReference type="Proteomes" id="UP001551482"/>
    </source>
</evidence>
<dbReference type="InterPro" id="IPR013563">
    <property type="entry name" value="Oligopep_ABC_C"/>
</dbReference>
<keyword evidence="8" id="KW-1185">Reference proteome</keyword>
<evidence type="ECO:0000313" key="7">
    <source>
        <dbReference type="EMBL" id="MEU8132348.1"/>
    </source>
</evidence>
<feature type="compositionally biased region" description="Acidic residues" evidence="5">
    <location>
        <begin position="440"/>
        <end position="453"/>
    </location>
</feature>
<feature type="compositionally biased region" description="Acidic residues" evidence="5">
    <location>
        <begin position="349"/>
        <end position="358"/>
    </location>
</feature>
<dbReference type="PROSITE" id="PS00211">
    <property type="entry name" value="ABC_TRANSPORTER_1"/>
    <property type="match status" value="1"/>
</dbReference>
<dbReference type="RefSeq" id="WP_358348018.1">
    <property type="nucleotide sequence ID" value="NZ_JBEZFP010000004.1"/>
</dbReference>
<dbReference type="NCBIfam" id="TIGR01727">
    <property type="entry name" value="oligo_HPY"/>
    <property type="match status" value="1"/>
</dbReference>
<dbReference type="Pfam" id="PF00005">
    <property type="entry name" value="ABC_tran"/>
    <property type="match status" value="1"/>
</dbReference>
<comment type="similarity">
    <text evidence="1">Belongs to the ABC transporter superfamily.</text>
</comment>
<feature type="region of interest" description="Disordered" evidence="5">
    <location>
        <begin position="347"/>
        <end position="465"/>
    </location>
</feature>
<dbReference type="InterPro" id="IPR003439">
    <property type="entry name" value="ABC_transporter-like_ATP-bd"/>
</dbReference>
<dbReference type="PROSITE" id="PS50893">
    <property type="entry name" value="ABC_TRANSPORTER_2"/>
    <property type="match status" value="1"/>
</dbReference>
<dbReference type="Proteomes" id="UP001551482">
    <property type="component" value="Unassembled WGS sequence"/>
</dbReference>
<dbReference type="InterPro" id="IPR017871">
    <property type="entry name" value="ABC_transporter-like_CS"/>
</dbReference>
<protein>
    <submittedName>
        <fullName evidence="7">Oligopeptide/dipeptide ABC transporter ATP-binding protein</fullName>
    </submittedName>
</protein>
<name>A0ABV3D9C7_9ACTN</name>
<feature type="compositionally biased region" description="Basic and acidic residues" evidence="5">
    <location>
        <begin position="409"/>
        <end position="434"/>
    </location>
</feature>
<dbReference type="SUPFAM" id="SSF52540">
    <property type="entry name" value="P-loop containing nucleoside triphosphate hydrolases"/>
    <property type="match status" value="1"/>
</dbReference>
<organism evidence="7 8">
    <name type="scientific">Streptodolium elevatio</name>
    <dbReference type="NCBI Taxonomy" id="3157996"/>
    <lineage>
        <taxon>Bacteria</taxon>
        <taxon>Bacillati</taxon>
        <taxon>Actinomycetota</taxon>
        <taxon>Actinomycetes</taxon>
        <taxon>Kitasatosporales</taxon>
        <taxon>Streptomycetaceae</taxon>
        <taxon>Streptodolium</taxon>
    </lineage>
</organism>
<dbReference type="PANTHER" id="PTHR43776">
    <property type="entry name" value="TRANSPORT ATP-BINDING PROTEIN"/>
    <property type="match status" value="1"/>
</dbReference>
<evidence type="ECO:0000256" key="5">
    <source>
        <dbReference type="SAM" id="MobiDB-lite"/>
    </source>
</evidence>
<keyword evidence="3" id="KW-0547">Nucleotide-binding</keyword>
<keyword evidence="2" id="KW-0813">Transport</keyword>
<feature type="compositionally biased region" description="Low complexity" evidence="5">
    <location>
        <begin position="359"/>
        <end position="368"/>
    </location>
</feature>
<feature type="domain" description="ABC transporter" evidence="6">
    <location>
        <begin position="22"/>
        <end position="265"/>
    </location>
</feature>
<comment type="caution">
    <text evidence="7">The sequence shown here is derived from an EMBL/GenBank/DDBJ whole genome shotgun (WGS) entry which is preliminary data.</text>
</comment>
<dbReference type="SMART" id="SM00382">
    <property type="entry name" value="AAA"/>
    <property type="match status" value="1"/>
</dbReference>
<evidence type="ECO:0000256" key="4">
    <source>
        <dbReference type="ARBA" id="ARBA00022840"/>
    </source>
</evidence>
<gene>
    <name evidence="7" type="ORF">AB0C36_02445</name>
</gene>
<dbReference type="EMBL" id="JBEZFP010000004">
    <property type="protein sequence ID" value="MEU8132348.1"/>
    <property type="molecule type" value="Genomic_DNA"/>
</dbReference>
<keyword evidence="4 7" id="KW-0067">ATP-binding</keyword>